<dbReference type="PANTHER" id="PTHR46268:SF15">
    <property type="entry name" value="UNIVERSAL STRESS PROTEIN HP_0031"/>
    <property type="match status" value="1"/>
</dbReference>
<protein>
    <submittedName>
        <fullName evidence="3">Universal stress family protein</fullName>
    </submittedName>
</protein>
<name>A0A098BHR9_9NOCA</name>
<dbReference type="PRINTS" id="PR01438">
    <property type="entry name" value="UNVRSLSTRESS"/>
</dbReference>
<dbReference type="CDD" id="cd00293">
    <property type="entry name" value="USP-like"/>
    <property type="match status" value="1"/>
</dbReference>
<dbReference type="SUPFAM" id="SSF52402">
    <property type="entry name" value="Adenine nucleotide alpha hydrolases-like"/>
    <property type="match status" value="2"/>
</dbReference>
<dbReference type="AlphaFoldDB" id="A0A098BHR9"/>
<dbReference type="InterPro" id="IPR006015">
    <property type="entry name" value="Universal_stress_UspA"/>
</dbReference>
<dbReference type="Proteomes" id="UP000042997">
    <property type="component" value="Unassembled WGS sequence"/>
</dbReference>
<reference evidence="3 4" key="1">
    <citation type="journal article" date="2014" name="Genome Announc.">
        <title>Draft Genome Sequence of Propane- and Butane-Oxidizing Actinobacterium Rhodococcus ruber IEGM 231.</title>
        <authorList>
            <person name="Ivshina I.B."/>
            <person name="Kuyukina M.S."/>
            <person name="Krivoruchko A.V."/>
            <person name="Barbe V."/>
            <person name="Fischer C."/>
        </authorList>
    </citation>
    <scope>NUCLEOTIDE SEQUENCE [LARGE SCALE GENOMIC DNA]</scope>
</reference>
<dbReference type="Pfam" id="PF00582">
    <property type="entry name" value="Usp"/>
    <property type="match status" value="2"/>
</dbReference>
<evidence type="ECO:0000259" key="2">
    <source>
        <dbReference type="Pfam" id="PF00582"/>
    </source>
</evidence>
<proteinExistence type="inferred from homology"/>
<dbReference type="Gene3D" id="3.40.50.12370">
    <property type="match status" value="1"/>
</dbReference>
<organism evidence="3 4">
    <name type="scientific">Rhodococcus ruber</name>
    <dbReference type="NCBI Taxonomy" id="1830"/>
    <lineage>
        <taxon>Bacteria</taxon>
        <taxon>Bacillati</taxon>
        <taxon>Actinomycetota</taxon>
        <taxon>Actinomycetes</taxon>
        <taxon>Mycobacteriales</taxon>
        <taxon>Nocardiaceae</taxon>
        <taxon>Rhodococcus</taxon>
    </lineage>
</organism>
<dbReference type="InterPro" id="IPR006016">
    <property type="entry name" value="UspA"/>
</dbReference>
<sequence>MRLVVGYLATPSGADGLALGVQLARSLGAELDICMVLPPDRPVPSRVPAEPGYEDVLAGTGEAWLAQAAATVPDDVRAHTHLSFHESFAQGLLDEVARLGARAVVLGAAGDGLLGRHSIGTVSSELLHSAPVPLALAPRGFRHSAAPRVREVTCALGTRTGADVLLRTAVRACERMRTPLRLASLVALDPHGLGRDVRKSHELALESARAHARTLLDTARAELPGDYPVRSLVADGDTVESAVAKLEWHDGDVVMVGSSRLAQPHRLFLGSTAAKMLRVVPVPMIVVPKHEFENSE</sequence>
<feature type="domain" description="UspA" evidence="2">
    <location>
        <begin position="2"/>
        <end position="136"/>
    </location>
</feature>
<evidence type="ECO:0000256" key="1">
    <source>
        <dbReference type="ARBA" id="ARBA00008791"/>
    </source>
</evidence>
<accession>A0A098BHR9</accession>
<dbReference type="RefSeq" id="WP_040270174.1">
    <property type="nucleotide sequence ID" value="NZ_CP024890.1"/>
</dbReference>
<comment type="similarity">
    <text evidence="1">Belongs to the universal stress protein A family.</text>
</comment>
<feature type="domain" description="UspA" evidence="2">
    <location>
        <begin position="154"/>
        <end position="288"/>
    </location>
</feature>
<dbReference type="PANTHER" id="PTHR46268">
    <property type="entry name" value="STRESS RESPONSE PROTEIN NHAX"/>
    <property type="match status" value="1"/>
</dbReference>
<dbReference type="EMBL" id="CCSD01000032">
    <property type="protein sequence ID" value="CDZ87271.1"/>
    <property type="molecule type" value="Genomic_DNA"/>
</dbReference>
<dbReference type="eggNOG" id="COG0589">
    <property type="taxonomic scope" value="Bacteria"/>
</dbReference>
<evidence type="ECO:0000313" key="4">
    <source>
        <dbReference type="Proteomes" id="UP000042997"/>
    </source>
</evidence>
<evidence type="ECO:0000313" key="3">
    <source>
        <dbReference type="EMBL" id="CDZ87271.1"/>
    </source>
</evidence>
<dbReference type="OrthoDB" id="5242641at2"/>
<gene>
    <name evidence="3" type="ORF">RHRU231_230099</name>
</gene>